<sequence>MTSPSEKLDANRRAPPLRARLRFAPPYPSACVTQDNVLLGTALSVSVTTCSSGLMRYQQRDWNPRGRSVEKGLKVTLPHWLPRNGTYYGTISFVIKLMFQVRRASPAARKALALLARFCRRAEFPESG</sequence>
<reference evidence="1" key="1">
    <citation type="submission" date="2022-03" db="EMBL/GenBank/DDBJ databases">
        <authorList>
            <person name="Martin H S."/>
        </authorList>
    </citation>
    <scope>NUCLEOTIDE SEQUENCE</scope>
</reference>
<organism evidence="1 2">
    <name type="scientific">Iphiclides podalirius</name>
    <name type="common">scarce swallowtail</name>
    <dbReference type="NCBI Taxonomy" id="110791"/>
    <lineage>
        <taxon>Eukaryota</taxon>
        <taxon>Metazoa</taxon>
        <taxon>Ecdysozoa</taxon>
        <taxon>Arthropoda</taxon>
        <taxon>Hexapoda</taxon>
        <taxon>Insecta</taxon>
        <taxon>Pterygota</taxon>
        <taxon>Neoptera</taxon>
        <taxon>Endopterygota</taxon>
        <taxon>Lepidoptera</taxon>
        <taxon>Glossata</taxon>
        <taxon>Ditrysia</taxon>
        <taxon>Papilionoidea</taxon>
        <taxon>Papilionidae</taxon>
        <taxon>Papilioninae</taxon>
        <taxon>Iphiclides</taxon>
    </lineage>
</organism>
<evidence type="ECO:0000313" key="1">
    <source>
        <dbReference type="EMBL" id="CAH2073849.1"/>
    </source>
</evidence>
<dbReference type="EMBL" id="OW152819">
    <property type="protein sequence ID" value="CAH2073849.1"/>
    <property type="molecule type" value="Genomic_DNA"/>
</dbReference>
<evidence type="ECO:0000313" key="2">
    <source>
        <dbReference type="Proteomes" id="UP000837857"/>
    </source>
</evidence>
<proteinExistence type="predicted"/>
<name>A0ABN8J4J6_9NEOP</name>
<keyword evidence="2" id="KW-1185">Reference proteome</keyword>
<dbReference type="Proteomes" id="UP000837857">
    <property type="component" value="Chromosome 7"/>
</dbReference>
<protein>
    <submittedName>
        <fullName evidence="1">Uncharacterized protein</fullName>
    </submittedName>
</protein>
<gene>
    <name evidence="1" type="ORF">IPOD504_LOCUS15817</name>
</gene>
<accession>A0ABN8J4J6</accession>
<feature type="non-terminal residue" evidence="1">
    <location>
        <position position="1"/>
    </location>
</feature>